<accession>A0AAV1R3U2</accession>
<keyword evidence="3" id="KW-1185">Reference proteome</keyword>
<evidence type="ECO:0000256" key="1">
    <source>
        <dbReference type="SAM" id="MobiDB-lite"/>
    </source>
</evidence>
<organism evidence="2 3">
    <name type="scientific">Dovyalis caffra</name>
    <dbReference type="NCBI Taxonomy" id="77055"/>
    <lineage>
        <taxon>Eukaryota</taxon>
        <taxon>Viridiplantae</taxon>
        <taxon>Streptophyta</taxon>
        <taxon>Embryophyta</taxon>
        <taxon>Tracheophyta</taxon>
        <taxon>Spermatophyta</taxon>
        <taxon>Magnoliopsida</taxon>
        <taxon>eudicotyledons</taxon>
        <taxon>Gunneridae</taxon>
        <taxon>Pentapetalae</taxon>
        <taxon>rosids</taxon>
        <taxon>fabids</taxon>
        <taxon>Malpighiales</taxon>
        <taxon>Salicaceae</taxon>
        <taxon>Flacourtieae</taxon>
        <taxon>Dovyalis</taxon>
    </lineage>
</organism>
<dbReference type="AlphaFoldDB" id="A0AAV1R3U2"/>
<sequence>MWTQRKRFGEFKSRGNQNRREAGECRKRKGKEPLVGLVFGPFGFGNWKFVTVRGLLRAHRRQNQVL</sequence>
<comment type="caution">
    <text evidence="2">The sequence shown here is derived from an EMBL/GenBank/DDBJ whole genome shotgun (WGS) entry which is preliminary data.</text>
</comment>
<feature type="compositionally biased region" description="Basic and acidic residues" evidence="1">
    <location>
        <begin position="7"/>
        <end position="25"/>
    </location>
</feature>
<dbReference type="Proteomes" id="UP001314170">
    <property type="component" value="Unassembled WGS sequence"/>
</dbReference>
<protein>
    <submittedName>
        <fullName evidence="2">Uncharacterized protein</fullName>
    </submittedName>
</protein>
<reference evidence="2 3" key="1">
    <citation type="submission" date="2024-01" db="EMBL/GenBank/DDBJ databases">
        <authorList>
            <person name="Waweru B."/>
        </authorList>
    </citation>
    <scope>NUCLEOTIDE SEQUENCE [LARGE SCALE GENOMIC DNA]</scope>
</reference>
<proteinExistence type="predicted"/>
<name>A0AAV1R3U2_9ROSI</name>
<evidence type="ECO:0000313" key="3">
    <source>
        <dbReference type="Proteomes" id="UP001314170"/>
    </source>
</evidence>
<gene>
    <name evidence="2" type="ORF">DCAF_LOCUS6149</name>
</gene>
<dbReference type="EMBL" id="CAWUPB010000893">
    <property type="protein sequence ID" value="CAK7328426.1"/>
    <property type="molecule type" value="Genomic_DNA"/>
</dbReference>
<feature type="region of interest" description="Disordered" evidence="1">
    <location>
        <begin position="1"/>
        <end position="27"/>
    </location>
</feature>
<evidence type="ECO:0000313" key="2">
    <source>
        <dbReference type="EMBL" id="CAK7328426.1"/>
    </source>
</evidence>